<comment type="subcellular location">
    <subcellularLocation>
        <location evidence="3">Secreted</location>
    </subcellularLocation>
</comment>
<proteinExistence type="inferred from homology"/>
<feature type="region of interest" description="Disordered" evidence="12">
    <location>
        <begin position="1"/>
        <end position="98"/>
    </location>
</feature>
<dbReference type="PANTHER" id="PTHR33407:SF9">
    <property type="entry name" value="PECTATE LYASE F-RELATED"/>
    <property type="match status" value="1"/>
</dbReference>
<organism evidence="13 14">
    <name type="scientific">Phytophthora kernoviae 00238/432</name>
    <dbReference type="NCBI Taxonomy" id="1284355"/>
    <lineage>
        <taxon>Eukaryota</taxon>
        <taxon>Sar</taxon>
        <taxon>Stramenopiles</taxon>
        <taxon>Oomycota</taxon>
        <taxon>Peronosporomycetes</taxon>
        <taxon>Peronosporales</taxon>
        <taxon>Peronosporaceae</taxon>
        <taxon>Phytophthora</taxon>
    </lineage>
</organism>
<evidence type="ECO:0000256" key="3">
    <source>
        <dbReference type="ARBA" id="ARBA00004613"/>
    </source>
</evidence>
<dbReference type="GO" id="GO:0030570">
    <property type="term" value="F:pectate lyase activity"/>
    <property type="evidence" value="ECO:0007669"/>
    <property type="project" value="UniProtKB-EC"/>
</dbReference>
<feature type="compositionally biased region" description="Polar residues" evidence="12">
    <location>
        <begin position="169"/>
        <end position="178"/>
    </location>
</feature>
<dbReference type="InterPro" id="IPR004898">
    <property type="entry name" value="Pectate_lyase_PlyH/PlyE-like"/>
</dbReference>
<gene>
    <name evidence="13" type="ORF">G195_011566</name>
</gene>
<evidence type="ECO:0000256" key="7">
    <source>
        <dbReference type="ARBA" id="ARBA00022729"/>
    </source>
</evidence>
<evidence type="ECO:0000256" key="4">
    <source>
        <dbReference type="ARBA" id="ARBA00006463"/>
    </source>
</evidence>
<dbReference type="Gene3D" id="2.160.20.10">
    <property type="entry name" value="Single-stranded right-handed beta-helix, Pectin lyase-like"/>
    <property type="match status" value="2"/>
</dbReference>
<comment type="cofactor">
    <cofactor evidence="2">
        <name>Ca(2+)</name>
        <dbReference type="ChEBI" id="CHEBI:29108"/>
    </cofactor>
</comment>
<dbReference type="Proteomes" id="UP000702964">
    <property type="component" value="Unassembled WGS sequence"/>
</dbReference>
<evidence type="ECO:0000256" key="12">
    <source>
        <dbReference type="SAM" id="MobiDB-lite"/>
    </source>
</evidence>
<comment type="function">
    <text evidence="10">Pectinolytic enzyme consist of four classes of enzymes: pectin lyase, polygalacturonase, pectin methylesterase and rhamnogalacturonase. Among pectinolytic enzymes, pectin lyase is the most important in depolymerization of pectin, since it cleaves internal glycosidic bonds of highly methylated pectins. Favors pectate, the anion, over pectin, the methyl ester.</text>
</comment>
<keyword evidence="8" id="KW-0106">Calcium</keyword>
<evidence type="ECO:0000256" key="9">
    <source>
        <dbReference type="ARBA" id="ARBA00023239"/>
    </source>
</evidence>
<feature type="compositionally biased region" description="Low complexity" evidence="12">
    <location>
        <begin position="36"/>
        <end position="79"/>
    </location>
</feature>
<feature type="compositionally biased region" description="Polar residues" evidence="12">
    <location>
        <begin position="24"/>
        <end position="35"/>
    </location>
</feature>
<dbReference type="Pfam" id="PF03211">
    <property type="entry name" value="Pectate_lyase"/>
    <property type="match status" value="1"/>
</dbReference>
<keyword evidence="9" id="KW-0456">Lyase</keyword>
<dbReference type="InterPro" id="IPR011050">
    <property type="entry name" value="Pectin_lyase_fold/virulence"/>
</dbReference>
<comment type="catalytic activity">
    <reaction evidence="1">
        <text>Eliminative cleavage of (1-&gt;4)-alpha-D-galacturonan to give oligosaccharides with 4-deoxy-alpha-D-galact-4-enuronosyl groups at their non-reducing ends.</text>
        <dbReference type="EC" id="4.2.2.2"/>
    </reaction>
</comment>
<evidence type="ECO:0000256" key="1">
    <source>
        <dbReference type="ARBA" id="ARBA00000695"/>
    </source>
</evidence>
<name>A0A8J4VZ30_9STRA</name>
<evidence type="ECO:0000256" key="10">
    <source>
        <dbReference type="ARBA" id="ARBA00025679"/>
    </source>
</evidence>
<evidence type="ECO:0000256" key="8">
    <source>
        <dbReference type="ARBA" id="ARBA00022837"/>
    </source>
</evidence>
<dbReference type="InterPro" id="IPR012334">
    <property type="entry name" value="Pectin_lyas_fold"/>
</dbReference>
<dbReference type="PANTHER" id="PTHR33407">
    <property type="entry name" value="PECTATE LYASE F-RELATED"/>
    <property type="match status" value="1"/>
</dbReference>
<evidence type="ECO:0000256" key="6">
    <source>
        <dbReference type="ARBA" id="ARBA00022525"/>
    </source>
</evidence>
<keyword evidence="7" id="KW-0732">Signal</keyword>
<accession>A0A8J4VZ30</accession>
<feature type="region of interest" description="Disordered" evidence="12">
    <location>
        <begin position="168"/>
        <end position="200"/>
    </location>
</feature>
<comment type="caution">
    <text evidence="13">The sequence shown here is derived from an EMBL/GenBank/DDBJ whole genome shotgun (WGS) entry which is preliminary data.</text>
</comment>
<dbReference type="EMBL" id="AOFI03001589">
    <property type="protein sequence ID" value="KAF4314705.1"/>
    <property type="molecule type" value="Genomic_DNA"/>
</dbReference>
<evidence type="ECO:0000313" key="14">
    <source>
        <dbReference type="Proteomes" id="UP000702964"/>
    </source>
</evidence>
<sequence>MDASGAGTVAPAGSFEESIVDFGSSKSTEQGSTDESANAPSALSSSSSATTDISQTAVQQSSSASSSSSPSQSAPTNSTGSVPDGKWPTSKGTVRYAQPYTVKSGEIFDGKMKTFERSDITCEGQTESGSKTAVFLVEAGGTLKNNYNDQAKLSNIHVKSSKPKVKVCQWSQGGSSPKNLGDGPSGTLCQYSESDIHINE</sequence>
<evidence type="ECO:0000256" key="11">
    <source>
        <dbReference type="ARBA" id="ARBA00039895"/>
    </source>
</evidence>
<evidence type="ECO:0000256" key="5">
    <source>
        <dbReference type="ARBA" id="ARBA00012272"/>
    </source>
</evidence>
<reference evidence="13" key="2">
    <citation type="submission" date="2020-02" db="EMBL/GenBank/DDBJ databases">
        <authorList>
            <person name="Studholme D.J."/>
        </authorList>
    </citation>
    <scope>NUCLEOTIDE SEQUENCE</scope>
    <source>
        <strain evidence="13">00238/432</strain>
    </source>
</reference>
<dbReference type="AlphaFoldDB" id="A0A8J4VZ30"/>
<dbReference type="SUPFAM" id="SSF51126">
    <property type="entry name" value="Pectin lyase-like"/>
    <property type="match status" value="1"/>
</dbReference>
<protein>
    <recommendedName>
        <fullName evidence="11">Probable pectate lyase F</fullName>
        <ecNumber evidence="5">4.2.2.2</ecNumber>
    </recommendedName>
</protein>
<evidence type="ECO:0000313" key="13">
    <source>
        <dbReference type="EMBL" id="KAF4314705.1"/>
    </source>
</evidence>
<keyword evidence="6" id="KW-0964">Secreted</keyword>
<dbReference type="GO" id="GO:0005576">
    <property type="term" value="C:extracellular region"/>
    <property type="evidence" value="ECO:0007669"/>
    <property type="project" value="UniProtKB-SubCell"/>
</dbReference>
<dbReference type="GO" id="GO:0045490">
    <property type="term" value="P:pectin catabolic process"/>
    <property type="evidence" value="ECO:0007669"/>
    <property type="project" value="TreeGrafter"/>
</dbReference>
<reference evidence="13" key="1">
    <citation type="journal article" date="2015" name="Genom Data">
        <title>Draft genome sequences of Phytophthora kernoviae and Phytophthora ramorum lineage EU2 from Scotland.</title>
        <authorList>
            <person name="Sambles C."/>
            <person name="Schlenzig A."/>
            <person name="O'Neill P."/>
            <person name="Grant M."/>
            <person name="Studholme D.J."/>
        </authorList>
    </citation>
    <scope>NUCLEOTIDE SEQUENCE</scope>
    <source>
        <strain evidence="13">00238/432</strain>
    </source>
</reference>
<comment type="similarity">
    <text evidence="4">Belongs to the polysaccharide lyase 3 family.</text>
</comment>
<dbReference type="EC" id="4.2.2.2" evidence="5"/>
<evidence type="ECO:0000256" key="2">
    <source>
        <dbReference type="ARBA" id="ARBA00001913"/>
    </source>
</evidence>